<protein>
    <submittedName>
        <fullName evidence="4">Membrane protein</fullName>
    </submittedName>
</protein>
<feature type="transmembrane region" description="Helical" evidence="1">
    <location>
        <begin position="259"/>
        <end position="278"/>
    </location>
</feature>
<evidence type="ECO:0000259" key="2">
    <source>
        <dbReference type="Pfam" id="PF04235"/>
    </source>
</evidence>
<dbReference type="EMBL" id="LAYY01000003">
    <property type="protein sequence ID" value="KKK39397.1"/>
    <property type="molecule type" value="Genomic_DNA"/>
</dbReference>
<reference evidence="4 5" key="1">
    <citation type="submission" date="2015-04" db="EMBL/GenBank/DDBJ databases">
        <title>Taxonomic description and genome sequence of Bacillus campisalis sp. nov., a novel member of the genus Bacillus isolated from solar saltern.</title>
        <authorList>
            <person name="Mathan Kumar R."/>
            <person name="Kaur G."/>
            <person name="Kumar A."/>
            <person name="Singh N.K."/>
            <person name="Kaur N."/>
            <person name="Kumar N."/>
            <person name="Mayilraj S."/>
        </authorList>
    </citation>
    <scope>NUCLEOTIDE SEQUENCE [LARGE SCALE GENOMIC DNA]</scope>
    <source>
        <strain evidence="4 5">SA2-6</strain>
    </source>
</reference>
<feature type="transmembrane region" description="Helical" evidence="1">
    <location>
        <begin position="110"/>
        <end position="126"/>
    </location>
</feature>
<dbReference type="InterPro" id="IPR012429">
    <property type="entry name" value="HGSNAT_cat"/>
</dbReference>
<feature type="transmembrane region" description="Helical" evidence="1">
    <location>
        <begin position="284"/>
        <end position="303"/>
    </location>
</feature>
<dbReference type="Proteomes" id="UP000034166">
    <property type="component" value="Unassembled WGS sequence"/>
</dbReference>
<dbReference type="PANTHER" id="PTHR30590:SF3">
    <property type="entry name" value="HYPOTHETICAL MEMBRANE SPANNING PROTEIN"/>
    <property type="match status" value="1"/>
</dbReference>
<feature type="transmembrane region" description="Helical" evidence="1">
    <location>
        <begin position="12"/>
        <end position="36"/>
    </location>
</feature>
<feature type="domain" description="DUF418" evidence="2">
    <location>
        <begin position="163"/>
        <end position="321"/>
    </location>
</feature>
<keyword evidence="1" id="KW-1133">Transmembrane helix</keyword>
<dbReference type="Pfam" id="PF07786">
    <property type="entry name" value="HGSNAT_cat"/>
    <property type="match status" value="1"/>
</dbReference>
<sequence length="337" mass="37959">MRSPDNNRIEALDFLRGFALLGIILVNILPLLHIGLPVTAAEASYWKFLYLFIEGRFFTIFSFLFGVGFYLFITNANQKGRNGLLLFLRRIFVMFLIGLIHFRFHPGEALTVYAISGLLALPFYRLKRETNLIIALSLLACFSWMAIKPLLPIALILLGFAAGQFRLFENLAAKKKPIAIFTAVMGVLSLLAIVYQNSLAPALGKGGVPGMDFYPFFHAGIMVGPIVSAFYVGSLILLIQLPLFNKLLSPLKHYGRMALTNYLAQTVLILAAGHFFGQLSLVESLFVCLAIYALQLMFSWIWLRHFLYGPLEWLWRAATYLQLPPLRRKTVSEAQKS</sequence>
<keyword evidence="1" id="KW-0472">Membrane</keyword>
<accession>A0A0M2T2D1</accession>
<feature type="transmembrane region" description="Helical" evidence="1">
    <location>
        <begin position="84"/>
        <end position="104"/>
    </location>
</feature>
<feature type="transmembrane region" description="Helical" evidence="1">
    <location>
        <begin position="178"/>
        <end position="196"/>
    </location>
</feature>
<dbReference type="Pfam" id="PF04235">
    <property type="entry name" value="DUF418"/>
    <property type="match status" value="1"/>
</dbReference>
<dbReference type="InterPro" id="IPR007349">
    <property type="entry name" value="DUF418"/>
</dbReference>
<organism evidence="4 5">
    <name type="scientific">Mesobacillus campisalis</name>
    <dbReference type="NCBI Taxonomy" id="1408103"/>
    <lineage>
        <taxon>Bacteria</taxon>
        <taxon>Bacillati</taxon>
        <taxon>Bacillota</taxon>
        <taxon>Bacilli</taxon>
        <taxon>Bacillales</taxon>
        <taxon>Bacillaceae</taxon>
        <taxon>Mesobacillus</taxon>
    </lineage>
</organism>
<feature type="transmembrane region" description="Helical" evidence="1">
    <location>
        <begin position="131"/>
        <end position="147"/>
    </location>
</feature>
<comment type="caution">
    <text evidence="4">The sequence shown here is derived from an EMBL/GenBank/DDBJ whole genome shotgun (WGS) entry which is preliminary data.</text>
</comment>
<keyword evidence="5" id="KW-1185">Reference proteome</keyword>
<evidence type="ECO:0000256" key="1">
    <source>
        <dbReference type="SAM" id="Phobius"/>
    </source>
</evidence>
<name>A0A0M2T2D1_9BACI</name>
<dbReference type="PATRIC" id="fig|1408103.3.peg.907"/>
<evidence type="ECO:0000259" key="3">
    <source>
        <dbReference type="Pfam" id="PF07786"/>
    </source>
</evidence>
<feature type="domain" description="Heparan-alpha-glucosaminide N-acetyltransferase catalytic" evidence="3">
    <location>
        <begin position="8"/>
        <end position="161"/>
    </location>
</feature>
<feature type="transmembrane region" description="Helical" evidence="1">
    <location>
        <begin position="48"/>
        <end position="72"/>
    </location>
</feature>
<evidence type="ECO:0000313" key="5">
    <source>
        <dbReference type="Proteomes" id="UP000034166"/>
    </source>
</evidence>
<proteinExistence type="predicted"/>
<gene>
    <name evidence="4" type="ORF">WQ57_04005</name>
</gene>
<feature type="transmembrane region" description="Helical" evidence="1">
    <location>
        <begin position="216"/>
        <end position="239"/>
    </location>
</feature>
<dbReference type="PANTHER" id="PTHR30590">
    <property type="entry name" value="INNER MEMBRANE PROTEIN"/>
    <property type="match status" value="1"/>
</dbReference>
<dbReference type="AlphaFoldDB" id="A0A0M2T2D1"/>
<dbReference type="InterPro" id="IPR052529">
    <property type="entry name" value="Bact_Transport_Assoc"/>
</dbReference>
<dbReference type="OrthoDB" id="9807744at2"/>
<keyword evidence="1" id="KW-0812">Transmembrane</keyword>
<evidence type="ECO:0000313" key="4">
    <source>
        <dbReference type="EMBL" id="KKK39397.1"/>
    </source>
</evidence>